<dbReference type="InterPro" id="IPR018544">
    <property type="entry name" value="KICS_2"/>
</dbReference>
<evidence type="ECO:0000313" key="2">
    <source>
        <dbReference type="Proteomes" id="UP000593567"/>
    </source>
</evidence>
<name>A0A7J7JZC0_BUGNE</name>
<dbReference type="InterPro" id="IPR038060">
    <property type="entry name" value="C12orf66-like_central_sf"/>
</dbReference>
<comment type="caution">
    <text evidence="1">The sequence shown here is derived from an EMBL/GenBank/DDBJ whole genome shotgun (WGS) entry which is preliminary data.</text>
</comment>
<dbReference type="GO" id="GO:1904262">
    <property type="term" value="P:negative regulation of TORC1 signaling"/>
    <property type="evidence" value="ECO:0007669"/>
    <property type="project" value="TreeGrafter"/>
</dbReference>
<gene>
    <name evidence="1" type="ORF">EB796_009939</name>
</gene>
<dbReference type="GO" id="GO:0034198">
    <property type="term" value="P:cellular response to amino acid starvation"/>
    <property type="evidence" value="ECO:0007669"/>
    <property type="project" value="TreeGrafter"/>
</dbReference>
<evidence type="ECO:0000313" key="1">
    <source>
        <dbReference type="EMBL" id="KAF6031732.1"/>
    </source>
</evidence>
<dbReference type="PANTHER" id="PTHR31581">
    <property type="entry name" value="KICSTOR COMPLEX PROTEIN C12ORF66"/>
    <property type="match status" value="1"/>
</dbReference>
<protein>
    <submittedName>
        <fullName evidence="1">C12orf66</fullName>
    </submittedName>
</protein>
<dbReference type="SUPFAM" id="SSF160651">
    <property type="entry name" value="FLJ32549 C-terminal domain-like"/>
    <property type="match status" value="1"/>
</dbReference>
<dbReference type="SUPFAM" id="SSF158548">
    <property type="entry name" value="FLJ32549 domain-like"/>
    <property type="match status" value="1"/>
</dbReference>
<dbReference type="GO" id="GO:0061462">
    <property type="term" value="P:protein localization to lysosome"/>
    <property type="evidence" value="ECO:0007669"/>
    <property type="project" value="TreeGrafter"/>
</dbReference>
<dbReference type="Gene3D" id="1.10.3450.30">
    <property type="match status" value="1"/>
</dbReference>
<sequence length="450" mass="51008">MASFQSDDNHIPERVVGTFLDYLKIFQYDKAKDLVDKDKEYCKSNPQDIPSIWPMILSSLSQLAIAEKSYSSFLYLSPKWFGRKDAKGVYDAVAIECKKIEEQGARTASKFSSLAYLCGGLTPYVQVKSLMIDFFSSLHAMTSIKFCDRSDLLLKLSDILSKCHDPSYHLHQQLEPLIANFITECEVIESLLQADIAMSKWCYPESLLHLQNAHTKISHILSVVSPQATKTSTLIKIGFLGMKTASNPELHVWLKKYKDAIYSKFTFYFYDVLSKYSPQGDMKLYLNRCSIDYCTSLITFHKKTGASLVTLILNSEDLTIKGPGYSNISIPSQTLQGRESYIAIFCYPSSRVETGELSNLPCLPSCHQASLVMLMSYNERQLNQSEKPVVSYDEKSNVMYVVSRIDPAVSLVVIYESKKSDRDKKSILSYLHDISSSLRYTKLFSDLRPS</sequence>
<accession>A0A7J7JZC0</accession>
<reference evidence="1" key="1">
    <citation type="submission" date="2020-06" db="EMBL/GenBank/DDBJ databases">
        <title>Draft genome of Bugula neritina, a colonial animal packing powerful symbionts and potential medicines.</title>
        <authorList>
            <person name="Rayko M."/>
        </authorList>
    </citation>
    <scope>NUCLEOTIDE SEQUENCE [LARGE SCALE GENOMIC DNA]</scope>
    <source>
        <strain evidence="1">Kwan_BN1</strain>
    </source>
</reference>
<dbReference type="EMBL" id="VXIV02001571">
    <property type="protein sequence ID" value="KAF6031732.1"/>
    <property type="molecule type" value="Genomic_DNA"/>
</dbReference>
<organism evidence="1 2">
    <name type="scientific">Bugula neritina</name>
    <name type="common">Brown bryozoan</name>
    <name type="synonym">Sertularia neritina</name>
    <dbReference type="NCBI Taxonomy" id="10212"/>
    <lineage>
        <taxon>Eukaryota</taxon>
        <taxon>Metazoa</taxon>
        <taxon>Spiralia</taxon>
        <taxon>Lophotrochozoa</taxon>
        <taxon>Bryozoa</taxon>
        <taxon>Gymnolaemata</taxon>
        <taxon>Cheilostomatida</taxon>
        <taxon>Flustrina</taxon>
        <taxon>Buguloidea</taxon>
        <taxon>Bugulidae</taxon>
        <taxon>Bugula</taxon>
    </lineage>
</organism>
<dbReference type="Proteomes" id="UP000593567">
    <property type="component" value="Unassembled WGS sequence"/>
</dbReference>
<proteinExistence type="predicted"/>
<dbReference type="Pfam" id="PF09404">
    <property type="entry name" value="C12orf66_like"/>
    <property type="match status" value="1"/>
</dbReference>
<dbReference type="OrthoDB" id="18134at2759"/>
<dbReference type="AlphaFoldDB" id="A0A7J7JZC0"/>
<keyword evidence="2" id="KW-1185">Reference proteome</keyword>
<dbReference type="GO" id="GO:0042149">
    <property type="term" value="P:cellular response to glucose starvation"/>
    <property type="evidence" value="ECO:0007669"/>
    <property type="project" value="TreeGrafter"/>
</dbReference>
<dbReference type="PANTHER" id="PTHR31581:SF1">
    <property type="entry name" value="KICSTOR SUBUNIT 2"/>
    <property type="match status" value="1"/>
</dbReference>